<feature type="non-terminal residue" evidence="1">
    <location>
        <position position="1"/>
    </location>
</feature>
<sequence length="38" mass="4087">YIARPGQINAWDNEDFVKAIKATGRKQLVSVPDAVGTG</sequence>
<evidence type="ECO:0000313" key="1">
    <source>
        <dbReference type="EMBL" id="KPA87018.1"/>
    </source>
</evidence>
<keyword evidence="2" id="KW-1185">Reference proteome</keyword>
<proteinExistence type="predicted"/>
<dbReference type="EMBL" id="JSYZ01000056">
    <property type="protein sequence ID" value="KPA87018.1"/>
    <property type="molecule type" value="Genomic_DNA"/>
</dbReference>
<name>A0A0M9GBF6_9PSED</name>
<dbReference type="AlphaFoldDB" id="A0A0M9GBF6"/>
<evidence type="ECO:0000313" key="2">
    <source>
        <dbReference type="Proteomes" id="UP000037931"/>
    </source>
</evidence>
<comment type="caution">
    <text evidence="1">The sequence shown here is derived from an EMBL/GenBank/DDBJ whole genome shotgun (WGS) entry which is preliminary data.</text>
</comment>
<protein>
    <submittedName>
        <fullName evidence="1">Uncharacterized protein</fullName>
    </submittedName>
</protein>
<dbReference type="Proteomes" id="UP000037931">
    <property type="component" value="Unassembled WGS sequence"/>
</dbReference>
<dbReference type="PATRIC" id="fig|50340.43.peg.5131"/>
<accession>A0A0M9GBF6</accession>
<organism evidence="1 2">
    <name type="scientific">Pseudomonas asplenii</name>
    <dbReference type="NCBI Taxonomy" id="53407"/>
    <lineage>
        <taxon>Bacteria</taxon>
        <taxon>Pseudomonadati</taxon>
        <taxon>Pseudomonadota</taxon>
        <taxon>Gammaproteobacteria</taxon>
        <taxon>Pseudomonadales</taxon>
        <taxon>Pseudomonadaceae</taxon>
        <taxon>Pseudomonas</taxon>
    </lineage>
</organism>
<gene>
    <name evidence="1" type="ORF">PF66_06448</name>
</gene>
<reference evidence="1 2" key="1">
    <citation type="journal article" date="2015" name="PLoS ONE">
        <title>Rice-Infecting Pseudomonas Genomes Are Highly Accessorized and Harbor Multiple Putative Virulence Mechanisms to Cause Sheath Brown Rot.</title>
        <authorList>
            <person name="Quibod I.L."/>
            <person name="Grande G."/>
            <person name="Oreiro E.G."/>
            <person name="Borja F.N."/>
            <person name="Dossa G.S."/>
            <person name="Mauleon R."/>
            <person name="Cruz C.V."/>
            <person name="Oliva R."/>
        </authorList>
    </citation>
    <scope>NUCLEOTIDE SEQUENCE [LARGE SCALE GENOMIC DNA]</scope>
    <source>
        <strain evidence="1 2">IRRI 6609</strain>
    </source>
</reference>